<reference evidence="3 4" key="1">
    <citation type="journal article" date="2020" name="ISME J.">
        <title>Uncovering the hidden diversity of litter-decomposition mechanisms in mushroom-forming fungi.</title>
        <authorList>
            <person name="Floudas D."/>
            <person name="Bentzer J."/>
            <person name="Ahren D."/>
            <person name="Johansson T."/>
            <person name="Persson P."/>
            <person name="Tunlid A."/>
        </authorList>
    </citation>
    <scope>NUCLEOTIDE SEQUENCE [LARGE SCALE GENOMIC DNA]</scope>
    <source>
        <strain evidence="3 4">CBS 661.87</strain>
    </source>
</reference>
<dbReference type="EMBL" id="JAACJP010000034">
    <property type="protein sequence ID" value="KAF5375369.1"/>
    <property type="molecule type" value="Genomic_DNA"/>
</dbReference>
<proteinExistence type="predicted"/>
<feature type="transmembrane region" description="Helical" evidence="1">
    <location>
        <begin position="142"/>
        <end position="164"/>
    </location>
</feature>
<dbReference type="PANTHER" id="PTHR40465:SF1">
    <property type="entry name" value="DUF6534 DOMAIN-CONTAINING PROTEIN"/>
    <property type="match status" value="1"/>
</dbReference>
<evidence type="ECO:0000313" key="3">
    <source>
        <dbReference type="EMBL" id="KAF5375369.1"/>
    </source>
</evidence>
<keyword evidence="1" id="KW-0812">Transmembrane</keyword>
<accession>A0A8H5LZR0</accession>
<name>A0A8H5LZR0_9AGAR</name>
<dbReference type="OrthoDB" id="2868589at2759"/>
<feature type="transmembrane region" description="Helical" evidence="1">
    <location>
        <begin position="249"/>
        <end position="267"/>
    </location>
</feature>
<dbReference type="PANTHER" id="PTHR40465">
    <property type="entry name" value="CHROMOSOME 1, WHOLE GENOME SHOTGUN SEQUENCE"/>
    <property type="match status" value="1"/>
</dbReference>
<dbReference type="AlphaFoldDB" id="A0A8H5LZR0"/>
<dbReference type="Pfam" id="PF20152">
    <property type="entry name" value="DUF6534"/>
    <property type="match status" value="1"/>
</dbReference>
<protein>
    <recommendedName>
        <fullName evidence="2">DUF6534 domain-containing protein</fullName>
    </recommendedName>
</protein>
<feature type="domain" description="DUF6534" evidence="2">
    <location>
        <begin position="188"/>
        <end position="274"/>
    </location>
</feature>
<feature type="transmembrane region" description="Helical" evidence="1">
    <location>
        <begin position="221"/>
        <end position="243"/>
    </location>
</feature>
<dbReference type="InterPro" id="IPR045339">
    <property type="entry name" value="DUF6534"/>
</dbReference>
<evidence type="ECO:0000256" key="1">
    <source>
        <dbReference type="SAM" id="Phobius"/>
    </source>
</evidence>
<feature type="transmembrane region" description="Helical" evidence="1">
    <location>
        <begin position="111"/>
        <end position="130"/>
    </location>
</feature>
<dbReference type="Proteomes" id="UP000565441">
    <property type="component" value="Unassembled WGS sequence"/>
</dbReference>
<feature type="transmembrane region" description="Helical" evidence="1">
    <location>
        <begin position="70"/>
        <end position="91"/>
    </location>
</feature>
<evidence type="ECO:0000313" key="4">
    <source>
        <dbReference type="Proteomes" id="UP000565441"/>
    </source>
</evidence>
<feature type="transmembrane region" description="Helical" evidence="1">
    <location>
        <begin position="38"/>
        <end position="58"/>
    </location>
</feature>
<gene>
    <name evidence="3" type="ORF">D9615_007925</name>
</gene>
<keyword evidence="1" id="KW-1133">Transmembrane helix</keyword>
<evidence type="ECO:0000259" key="2">
    <source>
        <dbReference type="Pfam" id="PF20152"/>
    </source>
</evidence>
<keyword evidence="4" id="KW-1185">Reference proteome</keyword>
<comment type="caution">
    <text evidence="3">The sequence shown here is derived from an EMBL/GenBank/DDBJ whole genome shotgun (WGS) entry which is preliminary data.</text>
</comment>
<organism evidence="3 4">
    <name type="scientific">Tricholomella constricta</name>
    <dbReference type="NCBI Taxonomy" id="117010"/>
    <lineage>
        <taxon>Eukaryota</taxon>
        <taxon>Fungi</taxon>
        <taxon>Dikarya</taxon>
        <taxon>Basidiomycota</taxon>
        <taxon>Agaricomycotina</taxon>
        <taxon>Agaricomycetes</taxon>
        <taxon>Agaricomycetidae</taxon>
        <taxon>Agaricales</taxon>
        <taxon>Tricholomatineae</taxon>
        <taxon>Lyophyllaceae</taxon>
        <taxon>Tricholomella</taxon>
    </lineage>
</organism>
<feature type="transmembrane region" description="Helical" evidence="1">
    <location>
        <begin position="179"/>
        <end position="201"/>
    </location>
</feature>
<sequence>MPVKPLQFLLVPVPFSSHEMDEETRARYIEGILGPHEVGVMFAIFLFGLVTIQAFTYFQKYPEDPRAIKTLVTTIWTLLFIHTLISAFSLYRRTVKDYGKMSNFDNYPQAMCGAFSLSGLIGSIVQSFFAYRLRKLSGRSGIAIVCWTLSIVRFGSVVCISVTTCRATSVHDYVNRWKWLVVFALTISAIVDFLIAGSLSYCLWTRRKDVFTHAQRVVDKLIAWTIQTGILTSLSSILMLVLYSAIQNFAWVAAYLVISGLFANYLLASLNARNGLRDDMNRKPTFFDIETLPDFVVQPQCTLRTITAEGASYLGPSSRPPGFAVLPLRPHTM</sequence>
<keyword evidence="1" id="KW-0472">Membrane</keyword>